<feature type="transmembrane region" description="Helical" evidence="1">
    <location>
        <begin position="31"/>
        <end position="52"/>
    </location>
</feature>
<organism evidence="5 6">
    <name type="scientific">[Eubacterium] hominis</name>
    <dbReference type="NCBI Taxonomy" id="2764325"/>
    <lineage>
        <taxon>Bacteria</taxon>
        <taxon>Bacillati</taxon>
        <taxon>Bacillota</taxon>
        <taxon>Erysipelotrichia</taxon>
        <taxon>Erysipelotrichales</taxon>
        <taxon>Erysipelotrichaceae</taxon>
        <taxon>Amedibacillus</taxon>
    </lineage>
</organism>
<dbReference type="SUPFAM" id="SSF55073">
    <property type="entry name" value="Nucleotide cyclase"/>
    <property type="match status" value="1"/>
</dbReference>
<dbReference type="Pfam" id="PF13487">
    <property type="entry name" value="HD_5"/>
    <property type="match status" value="1"/>
</dbReference>
<dbReference type="InterPro" id="IPR000160">
    <property type="entry name" value="GGDEF_dom"/>
</dbReference>
<feature type="transmembrane region" description="Helical" evidence="1">
    <location>
        <begin position="166"/>
        <end position="185"/>
    </location>
</feature>
<dbReference type="InterPro" id="IPR006674">
    <property type="entry name" value="HD_domain"/>
</dbReference>
<dbReference type="PROSITE" id="PS50887">
    <property type="entry name" value="GGDEF"/>
    <property type="match status" value="1"/>
</dbReference>
<dbReference type="SMART" id="SM00471">
    <property type="entry name" value="HDc"/>
    <property type="match status" value="1"/>
</dbReference>
<keyword evidence="6" id="KW-1185">Reference proteome</keyword>
<dbReference type="InterPro" id="IPR037522">
    <property type="entry name" value="HD_GYP_dom"/>
</dbReference>
<feature type="transmembrane region" description="Helical" evidence="1">
    <location>
        <begin position="217"/>
        <end position="239"/>
    </location>
</feature>
<name>A0A7G9GSA8_9FIRM</name>
<evidence type="ECO:0000313" key="5">
    <source>
        <dbReference type="EMBL" id="QNM13690.1"/>
    </source>
</evidence>
<evidence type="ECO:0000313" key="6">
    <source>
        <dbReference type="Proteomes" id="UP000515856"/>
    </source>
</evidence>
<sequence>MHLIIVPGIALFFYTILFLALTAAKKDRLIYNFMAMIIYFILWTAGSVMMRAQLYPGVIFWCKLSIFGMFGIPIAYYEFIRTYLGDKGKFRQRIFVVLVIICWILLLSDQLLSDPKVIHINNMATFDFNTTFWMIIPIGYVIFVAITVVQKLIHSIKQKGHTINDYIPMMIGIVVLTFGTLASTIPAIGKYPIDTCSGIVNALCLLYTLYKQRLFNMTLVISRGAAYLLTGGVLLLFSANVIQPVVDVLSVTFPFLQDYITTIVVLLFSLLTCAIFFFLKWFIDLLFIKEDQKQAQLLRNYSANIASCLELKEICKELVDVIKEAMETTQIMLCLKTEREYQTVYCSSTLTRKNFTMIESNPCIQYLKQTKRSSVMKAFRQSVWYKSMWENEKHALEMMQIDCMVPLLSENELIGILFLSHKTKPYSTSELTFLDSLASISAIAINNAYLYQSVYEKASSDHLTGLLNREFFFREVEKVFLLPHESIIMAILNIDDFSLYNELYGRTQGDHALQSIAQILKAAFKNNQVLMARYSGKEFAILFYDIDLLSVKRKIKMVIDQIHKQNELDSAKWKKIMTLSVGIGIYPFASSSMQELITNTEMAVFTAKQNGKNRTVVYTMEEIVNRQEEIKEDTRNVYAQYAPTISALTAAIDVKDHYTFHHSANVAQYATILAKALGLNKEHIELIRQAALLHDIGKIGIPEDLLNKKGKLTDDEYRLIQTHVENSISIIRHLPSLDYVIPAVLGHHERWDGKGYPRGLRGDENPIAARCICVADTFDAMTTKRSYRDPLPLSTAIDEIKKGANTQFDPKLANLFVQLIEEGKIQVLQEYDE</sequence>
<dbReference type="Proteomes" id="UP000515856">
    <property type="component" value="Chromosome"/>
</dbReference>
<evidence type="ECO:0000256" key="1">
    <source>
        <dbReference type="SAM" id="Phobius"/>
    </source>
</evidence>
<dbReference type="SMART" id="SM00267">
    <property type="entry name" value="GGDEF"/>
    <property type="match status" value="1"/>
</dbReference>
<dbReference type="Gene3D" id="1.10.3210.10">
    <property type="entry name" value="Hypothetical protein af1432"/>
    <property type="match status" value="1"/>
</dbReference>
<feature type="transmembrane region" description="Helical" evidence="1">
    <location>
        <begin position="58"/>
        <end position="80"/>
    </location>
</feature>
<dbReference type="EMBL" id="CP060636">
    <property type="protein sequence ID" value="QNM13690.1"/>
    <property type="molecule type" value="Genomic_DNA"/>
</dbReference>
<dbReference type="PANTHER" id="PTHR43155">
    <property type="entry name" value="CYCLIC DI-GMP PHOSPHODIESTERASE PA4108-RELATED"/>
    <property type="match status" value="1"/>
</dbReference>
<dbReference type="Gene3D" id="3.30.450.40">
    <property type="match status" value="1"/>
</dbReference>
<dbReference type="InterPro" id="IPR003018">
    <property type="entry name" value="GAF"/>
</dbReference>
<dbReference type="SUPFAM" id="SSF109604">
    <property type="entry name" value="HD-domain/PDEase-like"/>
    <property type="match status" value="1"/>
</dbReference>
<dbReference type="SUPFAM" id="SSF55781">
    <property type="entry name" value="GAF domain-like"/>
    <property type="match status" value="1"/>
</dbReference>
<evidence type="ECO:0000259" key="2">
    <source>
        <dbReference type="PROSITE" id="PS50887"/>
    </source>
</evidence>
<feature type="transmembrane region" description="Helical" evidence="1">
    <location>
        <begin position="132"/>
        <end position="154"/>
    </location>
</feature>
<dbReference type="Pfam" id="PF00990">
    <property type="entry name" value="GGDEF"/>
    <property type="match status" value="1"/>
</dbReference>
<dbReference type="CDD" id="cd00077">
    <property type="entry name" value="HDc"/>
    <property type="match status" value="1"/>
</dbReference>
<dbReference type="InterPro" id="IPR031621">
    <property type="entry name" value="HisKA_7TM"/>
</dbReference>
<protein>
    <submittedName>
        <fullName evidence="5">Diguanylate cyclase</fullName>
    </submittedName>
</protein>
<feature type="transmembrane region" description="Helical" evidence="1">
    <location>
        <begin position="6"/>
        <end position="24"/>
    </location>
</feature>
<proteinExistence type="predicted"/>
<dbReference type="Pfam" id="PF16927">
    <property type="entry name" value="HisKA_7TM"/>
    <property type="match status" value="1"/>
</dbReference>
<keyword evidence="1" id="KW-0812">Transmembrane</keyword>
<dbReference type="NCBIfam" id="TIGR00254">
    <property type="entry name" value="GGDEF"/>
    <property type="match status" value="1"/>
</dbReference>
<evidence type="ECO:0000259" key="4">
    <source>
        <dbReference type="PROSITE" id="PS51832"/>
    </source>
</evidence>
<dbReference type="PROSITE" id="PS51831">
    <property type="entry name" value="HD"/>
    <property type="match status" value="1"/>
</dbReference>
<accession>A0A7G9GSA8</accession>
<dbReference type="KEGG" id="ehn:H9Q80_07045"/>
<dbReference type="PROSITE" id="PS51832">
    <property type="entry name" value="HD_GYP"/>
    <property type="match status" value="1"/>
</dbReference>
<evidence type="ECO:0000259" key="3">
    <source>
        <dbReference type="PROSITE" id="PS51831"/>
    </source>
</evidence>
<dbReference type="InterPro" id="IPR043128">
    <property type="entry name" value="Rev_trsase/Diguanyl_cyclase"/>
</dbReference>
<feature type="transmembrane region" description="Helical" evidence="1">
    <location>
        <begin position="259"/>
        <end position="283"/>
    </location>
</feature>
<gene>
    <name evidence="5" type="ORF">H9Q80_07045</name>
</gene>
<dbReference type="InterPro" id="IPR006675">
    <property type="entry name" value="HDIG_dom"/>
</dbReference>
<dbReference type="InterPro" id="IPR029787">
    <property type="entry name" value="Nucleotide_cyclase"/>
</dbReference>
<keyword evidence="1" id="KW-1133">Transmembrane helix</keyword>
<dbReference type="NCBIfam" id="TIGR00277">
    <property type="entry name" value="HDIG"/>
    <property type="match status" value="1"/>
</dbReference>
<keyword evidence="1" id="KW-0472">Membrane</keyword>
<feature type="domain" description="HD-GYP" evidence="4">
    <location>
        <begin position="637"/>
        <end position="832"/>
    </location>
</feature>
<dbReference type="InterPro" id="IPR003607">
    <property type="entry name" value="HD/PDEase_dom"/>
</dbReference>
<dbReference type="Pfam" id="PF01590">
    <property type="entry name" value="GAF"/>
    <property type="match status" value="1"/>
</dbReference>
<dbReference type="InterPro" id="IPR029016">
    <property type="entry name" value="GAF-like_dom_sf"/>
</dbReference>
<feature type="domain" description="HD" evidence="3">
    <location>
        <begin position="659"/>
        <end position="781"/>
    </location>
</feature>
<dbReference type="CDD" id="cd01949">
    <property type="entry name" value="GGDEF"/>
    <property type="match status" value="1"/>
</dbReference>
<reference evidence="5 6" key="1">
    <citation type="submission" date="2020-08" db="EMBL/GenBank/DDBJ databases">
        <authorList>
            <person name="Liu C."/>
            <person name="Sun Q."/>
        </authorList>
    </citation>
    <scope>NUCLEOTIDE SEQUENCE [LARGE SCALE GENOMIC DNA]</scope>
    <source>
        <strain evidence="5 6">NSJ-61</strain>
    </source>
</reference>
<dbReference type="SMART" id="SM00065">
    <property type="entry name" value="GAF"/>
    <property type="match status" value="1"/>
</dbReference>
<dbReference type="RefSeq" id="WP_117454660.1">
    <property type="nucleotide sequence ID" value="NZ_CP060636.1"/>
</dbReference>
<feature type="transmembrane region" description="Helical" evidence="1">
    <location>
        <begin position="92"/>
        <end position="112"/>
    </location>
</feature>
<dbReference type="Gene3D" id="3.30.70.270">
    <property type="match status" value="1"/>
</dbReference>
<feature type="domain" description="GGDEF" evidence="2">
    <location>
        <begin position="485"/>
        <end position="620"/>
    </location>
</feature>
<dbReference type="AlphaFoldDB" id="A0A7G9GSA8"/>